<dbReference type="Pfam" id="PF02518">
    <property type="entry name" value="HATPase_c"/>
    <property type="match status" value="1"/>
</dbReference>
<dbReference type="Gene3D" id="1.20.5.1930">
    <property type="match status" value="1"/>
</dbReference>
<keyword evidence="13" id="KW-1185">Reference proteome</keyword>
<feature type="transmembrane region" description="Helical" evidence="9">
    <location>
        <begin position="25"/>
        <end position="45"/>
    </location>
</feature>
<feature type="domain" description="Signal transduction histidine kinase subgroup 3 dimerisation and phosphoacceptor" evidence="11">
    <location>
        <begin position="195"/>
        <end position="260"/>
    </location>
</feature>
<protein>
    <recommendedName>
        <fullName evidence="2">histidine kinase</fullName>
        <ecNumber evidence="2">2.7.13.3</ecNumber>
    </recommendedName>
</protein>
<evidence type="ECO:0000256" key="3">
    <source>
        <dbReference type="ARBA" id="ARBA00022553"/>
    </source>
</evidence>
<dbReference type="Gene3D" id="3.30.565.10">
    <property type="entry name" value="Histidine kinase-like ATPase, C-terminal domain"/>
    <property type="match status" value="1"/>
</dbReference>
<keyword evidence="9" id="KW-0472">Membrane</keyword>
<evidence type="ECO:0000259" key="11">
    <source>
        <dbReference type="Pfam" id="PF07730"/>
    </source>
</evidence>
<keyword evidence="6 12" id="KW-0418">Kinase</keyword>
<evidence type="ECO:0000256" key="2">
    <source>
        <dbReference type="ARBA" id="ARBA00012438"/>
    </source>
</evidence>
<keyword evidence="4" id="KW-0808">Transferase</keyword>
<keyword evidence="9" id="KW-0812">Transmembrane</keyword>
<dbReference type="InterPro" id="IPR050482">
    <property type="entry name" value="Sensor_HK_TwoCompSys"/>
</dbReference>
<evidence type="ECO:0000256" key="7">
    <source>
        <dbReference type="ARBA" id="ARBA00022840"/>
    </source>
</evidence>
<evidence type="ECO:0000256" key="1">
    <source>
        <dbReference type="ARBA" id="ARBA00000085"/>
    </source>
</evidence>
<dbReference type="PANTHER" id="PTHR24421:SF10">
    <property type="entry name" value="NITRATE_NITRITE SENSOR PROTEIN NARQ"/>
    <property type="match status" value="1"/>
</dbReference>
<sequence length="383" mass="40411">MSTSALEALGSRPLPFLRSSWPWRALAYLLAGAVFCVVPLVVAALSEVLPGWGAVGAGIVALVAFGPFVARFERWRMRLVDLSPVPGTRERRREIGLAVLTLVAFWWIDLAIVGVAVGGPLLLVLSPVVQPEAAGAIAVAASFVGIALVPVGAYVLTAWAGARAAMVRAVLAPERAELEEVRRSRARLVDAFEVERRRIERDLHDGAQQRLVALTMTLGLARLDVPDEAPLARTLDRAHGEAKQVLAELRELIRGVHSQVLTDRGLAAALGELAARSAVPVTIETDLDVRLPPPVEIAAFYVAGEALTNATKHSSATNITIKVEKSRESLLITVTDDGHGGADPAAGTGLTGLADRLDVVGGRLTLSSPPGGPTTIRAEIPCA</sequence>
<feature type="transmembrane region" description="Helical" evidence="9">
    <location>
        <begin position="51"/>
        <end position="70"/>
    </location>
</feature>
<dbReference type="InterPro" id="IPR036890">
    <property type="entry name" value="HATPase_C_sf"/>
</dbReference>
<keyword evidence="8" id="KW-0902">Two-component regulatory system</keyword>
<proteinExistence type="predicted"/>
<accession>A0A7W7ZY36</accession>
<dbReference type="GO" id="GO:0046983">
    <property type="term" value="F:protein dimerization activity"/>
    <property type="evidence" value="ECO:0007669"/>
    <property type="project" value="InterPro"/>
</dbReference>
<dbReference type="EMBL" id="JACHIN010000001">
    <property type="protein sequence ID" value="MBB5075914.1"/>
    <property type="molecule type" value="Genomic_DNA"/>
</dbReference>
<reference evidence="12 13" key="1">
    <citation type="submission" date="2020-08" db="EMBL/GenBank/DDBJ databases">
        <title>Genomic Encyclopedia of Type Strains, Phase IV (KMG-IV): sequencing the most valuable type-strain genomes for metagenomic binning, comparative biology and taxonomic classification.</title>
        <authorList>
            <person name="Goeker M."/>
        </authorList>
    </citation>
    <scope>NUCLEOTIDE SEQUENCE [LARGE SCALE GENOMIC DNA]</scope>
    <source>
        <strain evidence="12 13">DSM 45385</strain>
    </source>
</reference>
<evidence type="ECO:0000256" key="4">
    <source>
        <dbReference type="ARBA" id="ARBA00022679"/>
    </source>
</evidence>
<dbReference type="AlphaFoldDB" id="A0A7W7ZY36"/>
<evidence type="ECO:0000256" key="8">
    <source>
        <dbReference type="ARBA" id="ARBA00023012"/>
    </source>
</evidence>
<dbReference type="CDD" id="cd16917">
    <property type="entry name" value="HATPase_UhpB-NarQ-NarX-like"/>
    <property type="match status" value="1"/>
</dbReference>
<dbReference type="Pfam" id="PF07730">
    <property type="entry name" value="HisKA_3"/>
    <property type="match status" value="1"/>
</dbReference>
<dbReference type="GO" id="GO:0000155">
    <property type="term" value="F:phosphorelay sensor kinase activity"/>
    <property type="evidence" value="ECO:0007669"/>
    <property type="project" value="InterPro"/>
</dbReference>
<dbReference type="InterPro" id="IPR003594">
    <property type="entry name" value="HATPase_dom"/>
</dbReference>
<keyword evidence="5" id="KW-0547">Nucleotide-binding</keyword>
<feature type="transmembrane region" description="Helical" evidence="9">
    <location>
        <begin position="133"/>
        <end position="156"/>
    </location>
</feature>
<keyword evidence="7" id="KW-0067">ATP-binding</keyword>
<dbReference type="SUPFAM" id="SSF55874">
    <property type="entry name" value="ATPase domain of HSP90 chaperone/DNA topoisomerase II/histidine kinase"/>
    <property type="match status" value="1"/>
</dbReference>
<evidence type="ECO:0000313" key="12">
    <source>
        <dbReference type="EMBL" id="MBB5075914.1"/>
    </source>
</evidence>
<comment type="caution">
    <text evidence="12">The sequence shown here is derived from an EMBL/GenBank/DDBJ whole genome shotgun (WGS) entry which is preliminary data.</text>
</comment>
<evidence type="ECO:0000256" key="5">
    <source>
        <dbReference type="ARBA" id="ARBA00022741"/>
    </source>
</evidence>
<dbReference type="GO" id="GO:0005524">
    <property type="term" value="F:ATP binding"/>
    <property type="evidence" value="ECO:0007669"/>
    <property type="project" value="UniProtKB-KW"/>
</dbReference>
<name>A0A7W7ZY36_9ACTN</name>
<keyword evidence="3" id="KW-0597">Phosphoprotein</keyword>
<gene>
    <name evidence="12" type="ORF">HNR40_001360</name>
</gene>
<keyword evidence="9" id="KW-1133">Transmembrane helix</keyword>
<dbReference type="RefSeq" id="WP_312896218.1">
    <property type="nucleotide sequence ID" value="NZ_JACHIN010000001.1"/>
</dbReference>
<dbReference type="Proteomes" id="UP000568380">
    <property type="component" value="Unassembled WGS sequence"/>
</dbReference>
<feature type="transmembrane region" description="Helical" evidence="9">
    <location>
        <begin position="97"/>
        <end position="121"/>
    </location>
</feature>
<evidence type="ECO:0000259" key="10">
    <source>
        <dbReference type="Pfam" id="PF02518"/>
    </source>
</evidence>
<evidence type="ECO:0000256" key="6">
    <source>
        <dbReference type="ARBA" id="ARBA00022777"/>
    </source>
</evidence>
<comment type="catalytic activity">
    <reaction evidence="1">
        <text>ATP + protein L-histidine = ADP + protein N-phospho-L-histidine.</text>
        <dbReference type="EC" id="2.7.13.3"/>
    </reaction>
</comment>
<dbReference type="GO" id="GO:0016020">
    <property type="term" value="C:membrane"/>
    <property type="evidence" value="ECO:0007669"/>
    <property type="project" value="InterPro"/>
</dbReference>
<dbReference type="InterPro" id="IPR011712">
    <property type="entry name" value="Sig_transdc_His_kin_sub3_dim/P"/>
</dbReference>
<evidence type="ECO:0000256" key="9">
    <source>
        <dbReference type="SAM" id="Phobius"/>
    </source>
</evidence>
<dbReference type="PANTHER" id="PTHR24421">
    <property type="entry name" value="NITRATE/NITRITE SENSOR PROTEIN NARX-RELATED"/>
    <property type="match status" value="1"/>
</dbReference>
<dbReference type="EC" id="2.7.13.3" evidence="2"/>
<evidence type="ECO:0000313" key="13">
    <source>
        <dbReference type="Proteomes" id="UP000568380"/>
    </source>
</evidence>
<feature type="domain" description="Histidine kinase/HSP90-like ATPase" evidence="10">
    <location>
        <begin position="299"/>
        <end position="381"/>
    </location>
</feature>
<organism evidence="12 13">
    <name type="scientific">Nonomuraea endophytica</name>
    <dbReference type="NCBI Taxonomy" id="714136"/>
    <lineage>
        <taxon>Bacteria</taxon>
        <taxon>Bacillati</taxon>
        <taxon>Actinomycetota</taxon>
        <taxon>Actinomycetes</taxon>
        <taxon>Streptosporangiales</taxon>
        <taxon>Streptosporangiaceae</taxon>
        <taxon>Nonomuraea</taxon>
    </lineage>
</organism>